<dbReference type="RefSeq" id="WP_011774726.1">
    <property type="nucleotide sequence ID" value="NC_008711.1"/>
</dbReference>
<dbReference type="SMART" id="SM00507">
    <property type="entry name" value="HNHc"/>
    <property type="match status" value="1"/>
</dbReference>
<dbReference type="Pfam" id="PF02720">
    <property type="entry name" value="DUF222"/>
    <property type="match status" value="1"/>
</dbReference>
<dbReference type="InterPro" id="IPR003870">
    <property type="entry name" value="DUF222"/>
</dbReference>
<feature type="region of interest" description="Disordered" evidence="1">
    <location>
        <begin position="72"/>
        <end position="99"/>
    </location>
</feature>
<organism evidence="3 4">
    <name type="scientific">Paenarthrobacter aurescens (strain TC1)</name>
    <dbReference type="NCBI Taxonomy" id="290340"/>
    <lineage>
        <taxon>Bacteria</taxon>
        <taxon>Bacillati</taxon>
        <taxon>Actinomycetota</taxon>
        <taxon>Actinomycetes</taxon>
        <taxon>Micrococcales</taxon>
        <taxon>Micrococcaceae</taxon>
        <taxon>Paenarthrobacter</taxon>
    </lineage>
</organism>
<dbReference type="CDD" id="cd00085">
    <property type="entry name" value="HNHc"/>
    <property type="match status" value="1"/>
</dbReference>
<dbReference type="eggNOG" id="COG1403">
    <property type="taxonomic scope" value="Bacteria"/>
</dbReference>
<dbReference type="HOGENOM" id="CLU_022065_5_3_11"/>
<keyword evidence="4" id="KW-1185">Reference proteome</keyword>
<dbReference type="STRING" id="290340.AAur_2037"/>
<feature type="region of interest" description="Disordered" evidence="1">
    <location>
        <begin position="414"/>
        <end position="479"/>
    </location>
</feature>
<dbReference type="Proteomes" id="UP000000637">
    <property type="component" value="Chromosome"/>
</dbReference>
<proteinExistence type="predicted"/>
<gene>
    <name evidence="3" type="ordered locus">AAur_2037</name>
</gene>
<evidence type="ECO:0000256" key="1">
    <source>
        <dbReference type="SAM" id="MobiDB-lite"/>
    </source>
</evidence>
<feature type="compositionally biased region" description="Low complexity" evidence="1">
    <location>
        <begin position="197"/>
        <end position="218"/>
    </location>
</feature>
<evidence type="ECO:0000313" key="4">
    <source>
        <dbReference type="Proteomes" id="UP000000637"/>
    </source>
</evidence>
<feature type="region of interest" description="Disordered" evidence="1">
    <location>
        <begin position="166"/>
        <end position="249"/>
    </location>
</feature>
<sequence>MGIIGQVVARRAGSPRAYELLRQRARRSLAVPARLAEYEGSAHKDIAYAGSETASTVADRARCAGPLVGFESVPTPGESVPEEARAWPEEPPPEQLPAESSLSGLHAMEAALLEGDAAADALRSVAADEVRLLGFVEAADFADRVEEISRSVEYLQLVAAQAVERTRKEAQQARPGVSAAAPEWRTGWTDPVAGPETAAASQSATSQSRTGTATAGATFGEARSTPSAGGDGVVAGTESARRSSAARASVLDDGYRNAAEFLRARLRIGIGEARRRLALAAEVLPQAGITGQDVPARREILADAIGSALVPSRSATIISTALDKVRHLAEPGTITDMEHALTTTAIETDPDFVTKMAKRWTDLIDQDGPEPTEEALRQLQGAFLRRRRRHGLHHLEIFATAEQYETLTTAMNAATNPRLNGPESGTAPSEGPDQGPGTGFPTRAATDGTDPDGTDPDGSDADGRAAHGTGPGLAGPDLDRRSRAQKLLDGLVGACSVAMSTGKLPSNGGLRPQVTVTIDRRDLFNQLQLSPTQPGSGNRLSTGTATFLGPIHPNTIRKIACDADILPVLLGSDSRVLDIGRTTRIFPPHIRKAITARDQGCAFPDCTMPAPWCEAHHTTYWSHGGTTGTNNGTLLCSHHHHLIHKEQWRIDMTTGIPWFIPPPHIDPHQKPRRNHHHTPLKTSTSQPRSGGGGYAVK</sequence>
<feature type="compositionally biased region" description="Acidic residues" evidence="1">
    <location>
        <begin position="449"/>
        <end position="460"/>
    </location>
</feature>
<dbReference type="KEGG" id="aau:AAur_2037"/>
<feature type="domain" description="HNH nuclease" evidence="2">
    <location>
        <begin position="589"/>
        <end position="641"/>
    </location>
</feature>
<dbReference type="InterPro" id="IPR003615">
    <property type="entry name" value="HNH_nuc"/>
</dbReference>
<dbReference type="EMBL" id="CP000474">
    <property type="protein sequence ID" value="ABM07248.1"/>
    <property type="molecule type" value="Genomic_DNA"/>
</dbReference>
<evidence type="ECO:0000313" key="3">
    <source>
        <dbReference type="EMBL" id="ABM07248.1"/>
    </source>
</evidence>
<feature type="region of interest" description="Disordered" evidence="1">
    <location>
        <begin position="661"/>
        <end position="697"/>
    </location>
</feature>
<reference evidence="3 4" key="1">
    <citation type="journal article" date="2006" name="PLoS Genet.">
        <title>Secrets of soil survival revealed by the genome sequence of Arthrobacter aurescens TC1.</title>
        <authorList>
            <person name="Mongodin E.F."/>
            <person name="Shapir N."/>
            <person name="Daugherty S.C."/>
            <person name="DeBoy R.T."/>
            <person name="Emerson J.B."/>
            <person name="Shvartzbeyn A."/>
            <person name="Radune D."/>
            <person name="Vamathevan J."/>
            <person name="Riggs F."/>
            <person name="Grinberg V."/>
            <person name="Khouri H."/>
            <person name="Wackett L.P."/>
            <person name="Nelson K.E."/>
            <person name="Sadowsky M.J."/>
        </authorList>
    </citation>
    <scope>NUCLEOTIDE SEQUENCE [LARGE SCALE GENOMIC DNA]</scope>
    <source>
        <strain evidence="3 4">TC1</strain>
    </source>
</reference>
<accession>A1R6C0</accession>
<dbReference type="Pfam" id="PF13391">
    <property type="entry name" value="HNH_2"/>
    <property type="match status" value="1"/>
</dbReference>
<dbReference type="OrthoDB" id="5177627at2"/>
<name>A1R6C0_PAEAT</name>
<evidence type="ECO:0000259" key="2">
    <source>
        <dbReference type="SMART" id="SM00507"/>
    </source>
</evidence>
<dbReference type="AlphaFoldDB" id="A1R6C0"/>
<protein>
    <submittedName>
        <fullName evidence="3">Conserved domain protein</fullName>
    </submittedName>
</protein>
<feature type="compositionally biased region" description="Basic residues" evidence="1">
    <location>
        <begin position="670"/>
        <end position="679"/>
    </location>
</feature>